<dbReference type="CDD" id="cd00085">
    <property type="entry name" value="HNHc"/>
    <property type="match status" value="1"/>
</dbReference>
<dbReference type="InterPro" id="IPR003615">
    <property type="entry name" value="HNH_nuc"/>
</dbReference>
<dbReference type="EMBL" id="LR134408">
    <property type="protein sequence ID" value="VEH72847.1"/>
    <property type="molecule type" value="Genomic_DNA"/>
</dbReference>
<dbReference type="Gene3D" id="1.10.30.50">
    <property type="match status" value="1"/>
</dbReference>
<dbReference type="SMART" id="SM00507">
    <property type="entry name" value="HNHc"/>
    <property type="match status" value="1"/>
</dbReference>
<accession>A0ABY6TFQ7</accession>
<keyword evidence="3" id="KW-1185">Reference proteome</keyword>
<dbReference type="InterPro" id="IPR002711">
    <property type="entry name" value="HNH"/>
</dbReference>
<reference evidence="2 3" key="1">
    <citation type="submission" date="2018-12" db="EMBL/GenBank/DDBJ databases">
        <authorList>
            <consortium name="Pathogen Informatics"/>
        </authorList>
    </citation>
    <scope>NUCLEOTIDE SEQUENCE [LARGE SCALE GENOMIC DNA]</scope>
    <source>
        <strain evidence="2 3">NCTC934</strain>
    </source>
</reference>
<dbReference type="GO" id="GO:0004519">
    <property type="term" value="F:endonuclease activity"/>
    <property type="evidence" value="ECO:0007669"/>
    <property type="project" value="UniProtKB-KW"/>
</dbReference>
<dbReference type="Proteomes" id="UP000280707">
    <property type="component" value="Chromosome"/>
</dbReference>
<keyword evidence="2" id="KW-0255">Endonuclease</keyword>
<proteinExistence type="predicted"/>
<sequence>MPTVADIRRFIRDFIDTHNLADDETDEVEPTLNVSVHNNRATMSLTCDKATAAIIARHIDSQADNNQCGAGEALIQLILDNTNTKVAINTFTTAAATNPDHNDGSGTGAAGTADTKVYFPGYGWSHIKNLENIDTFTRHLKPKETESYQPTSHIRAYTQGRDLTCRWPGCTMPAHKCQLDHRIEYHDGGSTSPDNLVTLCQHHHNIKTDKRVHYIMDPVTGTIAWLHQDGTYHIDHPTGPLATTNTHWHYTWTQFLTHKRNKHNKQK</sequence>
<keyword evidence="2" id="KW-0378">Hydrolase</keyword>
<dbReference type="RefSeq" id="WP_232018399.1">
    <property type="nucleotide sequence ID" value="NZ_LR134408.1"/>
</dbReference>
<protein>
    <submittedName>
        <fullName evidence="2">Restriction endonuclease</fullName>
    </submittedName>
</protein>
<dbReference type="Pfam" id="PF01844">
    <property type="entry name" value="HNH"/>
    <property type="match status" value="1"/>
</dbReference>
<feature type="domain" description="HNH nuclease" evidence="1">
    <location>
        <begin position="153"/>
        <end position="205"/>
    </location>
</feature>
<name>A0ABY6TFQ7_9CORY</name>
<evidence type="ECO:0000259" key="1">
    <source>
        <dbReference type="SMART" id="SM00507"/>
    </source>
</evidence>
<evidence type="ECO:0000313" key="3">
    <source>
        <dbReference type="Proteomes" id="UP000280707"/>
    </source>
</evidence>
<gene>
    <name evidence="2" type="ORF">NCTC934_01130</name>
</gene>
<organism evidence="2 3">
    <name type="scientific">Corynebacterium segmentosum</name>
    <dbReference type="NCBI Taxonomy" id="43990"/>
    <lineage>
        <taxon>Bacteria</taxon>
        <taxon>Bacillati</taxon>
        <taxon>Actinomycetota</taxon>
        <taxon>Actinomycetes</taxon>
        <taxon>Mycobacteriales</taxon>
        <taxon>Corynebacteriaceae</taxon>
        <taxon>Corynebacterium</taxon>
    </lineage>
</organism>
<evidence type="ECO:0000313" key="2">
    <source>
        <dbReference type="EMBL" id="VEH72847.1"/>
    </source>
</evidence>
<keyword evidence="2" id="KW-0540">Nuclease</keyword>